<keyword evidence="2" id="KW-1185">Reference proteome</keyword>
<name>A0ABY1NYZ9_9BACT</name>
<evidence type="ECO:0000313" key="1">
    <source>
        <dbReference type="EMBL" id="SMP22437.1"/>
    </source>
</evidence>
<organism evidence="1 2">
    <name type="scientific">Algoriphagus winogradskyi</name>
    <dbReference type="NCBI Taxonomy" id="237017"/>
    <lineage>
        <taxon>Bacteria</taxon>
        <taxon>Pseudomonadati</taxon>
        <taxon>Bacteroidota</taxon>
        <taxon>Cytophagia</taxon>
        <taxon>Cytophagales</taxon>
        <taxon>Cyclobacteriaceae</taxon>
        <taxon>Algoriphagus</taxon>
    </lineage>
</organism>
<accession>A0ABY1NYZ9</accession>
<reference evidence="1 2" key="1">
    <citation type="submission" date="2017-05" db="EMBL/GenBank/DDBJ databases">
        <authorList>
            <person name="Varghese N."/>
            <person name="Submissions S."/>
        </authorList>
    </citation>
    <scope>NUCLEOTIDE SEQUENCE [LARGE SCALE GENOMIC DNA]</scope>
    <source>
        <strain evidence="1 2">DSM 15360</strain>
    </source>
</reference>
<protein>
    <submittedName>
        <fullName evidence="1">Uncharacterized protein</fullName>
    </submittedName>
</protein>
<dbReference type="Proteomes" id="UP001157915">
    <property type="component" value="Unassembled WGS sequence"/>
</dbReference>
<dbReference type="EMBL" id="FXUA01000003">
    <property type="protein sequence ID" value="SMP22437.1"/>
    <property type="molecule type" value="Genomic_DNA"/>
</dbReference>
<dbReference type="RefSeq" id="WP_283412950.1">
    <property type="nucleotide sequence ID" value="NZ_FXUA01000003.1"/>
</dbReference>
<gene>
    <name evidence="1" type="ORF">SAMN06265367_103437</name>
</gene>
<proteinExistence type="predicted"/>
<comment type="caution">
    <text evidence="1">The sequence shown here is derived from an EMBL/GenBank/DDBJ whole genome shotgun (WGS) entry which is preliminary data.</text>
</comment>
<sequence>MKFKNYKSAIHNFVDSFQSLDYSKSGKLAFNVLIHLNNLKLKPSVTFDFIHKTIQPEEAISKESKQLLNDYHDWLPTHFKNHNCDLDKLEKLTIDISADFDQAFYPSGMNKAKQISIKTNTNWKANNRDEETIEIILNEIVDDYYLKTGIPEM</sequence>
<evidence type="ECO:0000313" key="2">
    <source>
        <dbReference type="Proteomes" id="UP001157915"/>
    </source>
</evidence>